<evidence type="ECO:0000256" key="2">
    <source>
        <dbReference type="ARBA" id="ARBA00022448"/>
    </source>
</evidence>
<keyword evidence="4" id="KW-0812">Transmembrane</keyword>
<keyword evidence="2" id="KW-0813">Transport</keyword>
<dbReference type="SMART" id="SM00382">
    <property type="entry name" value="AAA"/>
    <property type="match status" value="1"/>
</dbReference>
<evidence type="ECO:0000313" key="11">
    <source>
        <dbReference type="EMBL" id="SEW30666.1"/>
    </source>
</evidence>
<dbReference type="InterPro" id="IPR003593">
    <property type="entry name" value="AAA+_ATPase"/>
</dbReference>
<dbReference type="InterPro" id="IPR036640">
    <property type="entry name" value="ABC1_TM_sf"/>
</dbReference>
<keyword evidence="12" id="KW-1185">Reference proteome</keyword>
<dbReference type="AlphaFoldDB" id="A0A1I0QST7"/>
<dbReference type="GO" id="GO:0008234">
    <property type="term" value="F:cysteine-type peptidase activity"/>
    <property type="evidence" value="ECO:0007669"/>
    <property type="project" value="UniProtKB-KW"/>
</dbReference>
<sequence length="260" mass="29364">MLQFLGGALADITSLLVEAQRVFDFLESNENEVDTTSSISNGKDLDLAYEEGINIERLTFAYKDREPILHNFNLQIKNGEKVMLVGESGCGKSTILKVLMRFYDQSEGTIRICGHNIEEYSLKQLRSMITYVPQENYLFEGTVMENILFGNPYVDETMAKNAAKMAYAHDFISEMPDGYDTILSSGGRNLSGGQRQRIAIARAFMKNSPILLMDEPSSALDVESENKINLAMKKLMGNRIVIMVTHRTSSFHEFDRVFEL</sequence>
<dbReference type="InterPro" id="IPR027417">
    <property type="entry name" value="P-loop_NTPase"/>
</dbReference>
<proteinExistence type="predicted"/>
<evidence type="ECO:0000256" key="5">
    <source>
        <dbReference type="ARBA" id="ARBA00022741"/>
    </source>
</evidence>
<dbReference type="OrthoDB" id="9762778at2"/>
<dbReference type="RefSeq" id="WP_092454403.1">
    <property type="nucleotide sequence ID" value="NZ_FOJI01000009.1"/>
</dbReference>
<evidence type="ECO:0000256" key="6">
    <source>
        <dbReference type="ARBA" id="ARBA00022807"/>
    </source>
</evidence>
<keyword evidence="9" id="KW-0472">Membrane</keyword>
<name>A0A1I0QST7_9FIRM</name>
<comment type="subcellular location">
    <subcellularLocation>
        <location evidence="1">Cell membrane</location>
        <topology evidence="1">Multi-pass membrane protein</topology>
    </subcellularLocation>
</comment>
<evidence type="ECO:0000313" key="12">
    <source>
        <dbReference type="Proteomes" id="UP000199701"/>
    </source>
</evidence>
<accession>A0A1I0QST7</accession>
<dbReference type="Pfam" id="PF00005">
    <property type="entry name" value="ABC_tran"/>
    <property type="match status" value="1"/>
</dbReference>
<dbReference type="FunFam" id="3.40.50.300:FF:000299">
    <property type="entry name" value="ABC transporter ATP-binding protein/permease"/>
    <property type="match status" value="1"/>
</dbReference>
<protein>
    <submittedName>
        <fullName evidence="11">ATP-binding cassette, subfamily B/ATP-binding cassette, subfamily B, MsbA</fullName>
    </submittedName>
</protein>
<evidence type="ECO:0000256" key="7">
    <source>
        <dbReference type="ARBA" id="ARBA00022840"/>
    </source>
</evidence>
<dbReference type="PANTHER" id="PTHR24221:SF503">
    <property type="entry name" value="MITOCHONDRIAL POTASSIUM CHANNEL ATP-BINDING SUBUNIT"/>
    <property type="match status" value="1"/>
</dbReference>
<dbReference type="GO" id="GO:0016887">
    <property type="term" value="F:ATP hydrolysis activity"/>
    <property type="evidence" value="ECO:0007669"/>
    <property type="project" value="InterPro"/>
</dbReference>
<keyword evidence="5" id="KW-0547">Nucleotide-binding</keyword>
<dbReference type="Gene3D" id="1.20.1560.10">
    <property type="entry name" value="ABC transporter type 1, transmembrane domain"/>
    <property type="match status" value="1"/>
</dbReference>
<dbReference type="SUPFAM" id="SSF52540">
    <property type="entry name" value="P-loop containing nucleoside triphosphate hydrolases"/>
    <property type="match status" value="1"/>
</dbReference>
<dbReference type="Gene3D" id="3.40.50.300">
    <property type="entry name" value="P-loop containing nucleotide triphosphate hydrolases"/>
    <property type="match status" value="1"/>
</dbReference>
<dbReference type="InterPro" id="IPR003439">
    <property type="entry name" value="ABC_transporter-like_ATP-bd"/>
</dbReference>
<keyword evidence="6" id="KW-0378">Hydrolase</keyword>
<dbReference type="GO" id="GO:0005886">
    <property type="term" value="C:plasma membrane"/>
    <property type="evidence" value="ECO:0007669"/>
    <property type="project" value="UniProtKB-SubCell"/>
</dbReference>
<keyword evidence="6" id="KW-0788">Thiol protease</keyword>
<evidence type="ECO:0000256" key="1">
    <source>
        <dbReference type="ARBA" id="ARBA00004651"/>
    </source>
</evidence>
<keyword evidence="6" id="KW-0645">Protease</keyword>
<keyword evidence="3" id="KW-1003">Cell membrane</keyword>
<evidence type="ECO:0000256" key="3">
    <source>
        <dbReference type="ARBA" id="ARBA00022475"/>
    </source>
</evidence>
<dbReference type="STRING" id="99656.SAMN05421659_10974"/>
<dbReference type="InterPro" id="IPR039421">
    <property type="entry name" value="Type_1_exporter"/>
</dbReference>
<gene>
    <name evidence="11" type="ORF">SAMN05421659_10974</name>
</gene>
<evidence type="ECO:0000256" key="8">
    <source>
        <dbReference type="ARBA" id="ARBA00022989"/>
    </source>
</evidence>
<dbReference type="PROSITE" id="PS50893">
    <property type="entry name" value="ABC_TRANSPORTER_2"/>
    <property type="match status" value="1"/>
</dbReference>
<dbReference type="Proteomes" id="UP000199701">
    <property type="component" value="Unassembled WGS sequence"/>
</dbReference>
<keyword evidence="7 11" id="KW-0067">ATP-binding</keyword>
<dbReference type="PANTHER" id="PTHR24221">
    <property type="entry name" value="ATP-BINDING CASSETTE SUB-FAMILY B"/>
    <property type="match status" value="1"/>
</dbReference>
<evidence type="ECO:0000259" key="10">
    <source>
        <dbReference type="PROSITE" id="PS50893"/>
    </source>
</evidence>
<evidence type="ECO:0000256" key="4">
    <source>
        <dbReference type="ARBA" id="ARBA00022692"/>
    </source>
</evidence>
<dbReference type="GO" id="GO:0042626">
    <property type="term" value="F:ATPase-coupled transmembrane transporter activity"/>
    <property type="evidence" value="ECO:0007669"/>
    <property type="project" value="TreeGrafter"/>
</dbReference>
<organism evidence="11 12">
    <name type="scientific">[Clostridium] fimetarium</name>
    <dbReference type="NCBI Taxonomy" id="99656"/>
    <lineage>
        <taxon>Bacteria</taxon>
        <taxon>Bacillati</taxon>
        <taxon>Bacillota</taxon>
        <taxon>Clostridia</taxon>
        <taxon>Lachnospirales</taxon>
        <taxon>Lachnospiraceae</taxon>
    </lineage>
</organism>
<dbReference type="InterPro" id="IPR017871">
    <property type="entry name" value="ABC_transporter-like_CS"/>
</dbReference>
<keyword evidence="8" id="KW-1133">Transmembrane helix</keyword>
<reference evidence="11 12" key="1">
    <citation type="submission" date="2016-10" db="EMBL/GenBank/DDBJ databases">
        <authorList>
            <person name="de Groot N.N."/>
        </authorList>
    </citation>
    <scope>NUCLEOTIDE SEQUENCE [LARGE SCALE GENOMIC DNA]</scope>
    <source>
        <strain evidence="11 12">DSM 9179</strain>
    </source>
</reference>
<dbReference type="EMBL" id="FOJI01000009">
    <property type="protein sequence ID" value="SEW30666.1"/>
    <property type="molecule type" value="Genomic_DNA"/>
</dbReference>
<dbReference type="PROSITE" id="PS00211">
    <property type="entry name" value="ABC_TRANSPORTER_1"/>
    <property type="match status" value="1"/>
</dbReference>
<feature type="domain" description="ABC transporter" evidence="10">
    <location>
        <begin position="53"/>
        <end position="260"/>
    </location>
</feature>
<evidence type="ECO:0000256" key="9">
    <source>
        <dbReference type="ARBA" id="ARBA00023136"/>
    </source>
</evidence>
<dbReference type="GO" id="GO:0005524">
    <property type="term" value="F:ATP binding"/>
    <property type="evidence" value="ECO:0007669"/>
    <property type="project" value="UniProtKB-KW"/>
</dbReference>